<feature type="binding site" evidence="4">
    <location>
        <position position="324"/>
    </location>
    <ligand>
        <name>Zn(2+)</name>
        <dbReference type="ChEBI" id="CHEBI:29105"/>
    </ligand>
</feature>
<dbReference type="InterPro" id="IPR012341">
    <property type="entry name" value="6hp_glycosidase-like_sf"/>
</dbReference>
<proteinExistence type="inferred from homology"/>
<dbReference type="CDD" id="cd04794">
    <property type="entry name" value="euk_LANCL"/>
    <property type="match status" value="1"/>
</dbReference>
<protein>
    <recommendedName>
        <fullName evidence="8">LanC-like protein GCL2</fullName>
    </recommendedName>
</protein>
<dbReference type="Gene3D" id="1.50.10.10">
    <property type="match status" value="1"/>
</dbReference>
<evidence type="ECO:0008006" key="8">
    <source>
        <dbReference type="Google" id="ProtNLM"/>
    </source>
</evidence>
<evidence type="ECO:0000256" key="4">
    <source>
        <dbReference type="PIRSR" id="PIRSR607822-1"/>
    </source>
</evidence>
<dbReference type="PRINTS" id="PR01950">
    <property type="entry name" value="LANCSUPER"/>
</dbReference>
<evidence type="ECO:0000256" key="1">
    <source>
        <dbReference type="ARBA" id="ARBA00007179"/>
    </source>
</evidence>
<dbReference type="InterPro" id="IPR007822">
    <property type="entry name" value="LANC-like"/>
</dbReference>
<dbReference type="SMART" id="SM01260">
    <property type="entry name" value="LANC_like"/>
    <property type="match status" value="1"/>
</dbReference>
<dbReference type="PANTHER" id="PTHR12736:SF7">
    <property type="entry name" value="LANC-LIKE PROTEIN 3"/>
    <property type="match status" value="1"/>
</dbReference>
<dbReference type="GO" id="GO:0046872">
    <property type="term" value="F:metal ion binding"/>
    <property type="evidence" value="ECO:0007669"/>
    <property type="project" value="UniProtKB-KW"/>
</dbReference>
<evidence type="ECO:0000256" key="5">
    <source>
        <dbReference type="SAM" id="MobiDB-lite"/>
    </source>
</evidence>
<keyword evidence="2 4" id="KW-0479">Metal-binding</keyword>
<dbReference type="GO" id="GO:0031179">
    <property type="term" value="P:peptide modification"/>
    <property type="evidence" value="ECO:0007669"/>
    <property type="project" value="InterPro"/>
</dbReference>
<dbReference type="InterPro" id="IPR020464">
    <property type="entry name" value="LanC-like_prot_euk"/>
</dbReference>
<dbReference type="EMBL" id="NBSK02000005">
    <property type="protein sequence ID" value="KAJ0202837.1"/>
    <property type="molecule type" value="Genomic_DNA"/>
</dbReference>
<dbReference type="PRINTS" id="PR01951">
    <property type="entry name" value="LANCEUKARYTE"/>
</dbReference>
<feature type="binding site" evidence="4">
    <location>
        <position position="325"/>
    </location>
    <ligand>
        <name>Zn(2+)</name>
        <dbReference type="ChEBI" id="CHEBI:29105"/>
    </ligand>
</feature>
<name>A0A9R1V9F4_LACSA</name>
<dbReference type="Pfam" id="PF05147">
    <property type="entry name" value="LANC_like"/>
    <property type="match status" value="1"/>
</dbReference>
<feature type="region of interest" description="Disordered" evidence="5">
    <location>
        <begin position="1"/>
        <end position="28"/>
    </location>
</feature>
<keyword evidence="3 4" id="KW-0862">Zinc</keyword>
<comment type="caution">
    <text evidence="6">The sequence shown here is derived from an EMBL/GenBank/DDBJ whole genome shotgun (WGS) entry which is preliminary data.</text>
</comment>
<comment type="similarity">
    <text evidence="1">Belongs to the LanC-like protein family.</text>
</comment>
<feature type="binding site" evidence="4">
    <location>
        <position position="279"/>
    </location>
    <ligand>
        <name>Zn(2+)</name>
        <dbReference type="ChEBI" id="CHEBI:29105"/>
    </ligand>
</feature>
<evidence type="ECO:0000256" key="3">
    <source>
        <dbReference type="ARBA" id="ARBA00022833"/>
    </source>
</evidence>
<dbReference type="FunFam" id="1.50.10.10:FF:000035">
    <property type="entry name" value="LanC-like protein 2"/>
    <property type="match status" value="1"/>
</dbReference>
<reference evidence="6 7" key="1">
    <citation type="journal article" date="2017" name="Nat. Commun.">
        <title>Genome assembly with in vitro proximity ligation data and whole-genome triplication in lettuce.</title>
        <authorList>
            <person name="Reyes-Chin-Wo S."/>
            <person name="Wang Z."/>
            <person name="Yang X."/>
            <person name="Kozik A."/>
            <person name="Arikit S."/>
            <person name="Song C."/>
            <person name="Xia L."/>
            <person name="Froenicke L."/>
            <person name="Lavelle D.O."/>
            <person name="Truco M.J."/>
            <person name="Xia R."/>
            <person name="Zhu S."/>
            <person name="Xu C."/>
            <person name="Xu H."/>
            <person name="Xu X."/>
            <person name="Cox K."/>
            <person name="Korf I."/>
            <person name="Meyers B.C."/>
            <person name="Michelmore R.W."/>
        </authorList>
    </citation>
    <scope>NUCLEOTIDE SEQUENCE [LARGE SCALE GENOMIC DNA]</scope>
    <source>
        <strain evidence="7">cv. Salinas</strain>
        <tissue evidence="6">Seedlings</tissue>
    </source>
</reference>
<evidence type="ECO:0000256" key="2">
    <source>
        <dbReference type="ARBA" id="ARBA00022723"/>
    </source>
</evidence>
<dbReference type="GO" id="GO:0005975">
    <property type="term" value="P:carbohydrate metabolic process"/>
    <property type="evidence" value="ECO:0007669"/>
    <property type="project" value="InterPro"/>
</dbReference>
<dbReference type="AlphaFoldDB" id="A0A9R1V9F4"/>
<dbReference type="PANTHER" id="PTHR12736">
    <property type="entry name" value="LANC-LIKE PROTEIN"/>
    <property type="match status" value="1"/>
</dbReference>
<keyword evidence="7" id="KW-1185">Reference proteome</keyword>
<dbReference type="GO" id="GO:0005886">
    <property type="term" value="C:plasma membrane"/>
    <property type="evidence" value="ECO:0000318"/>
    <property type="project" value="GO_Central"/>
</dbReference>
<dbReference type="SUPFAM" id="SSF158745">
    <property type="entry name" value="LanC-like"/>
    <property type="match status" value="1"/>
</dbReference>
<dbReference type="OrthoDB" id="10257263at2759"/>
<organism evidence="6 7">
    <name type="scientific">Lactuca sativa</name>
    <name type="common">Garden lettuce</name>
    <dbReference type="NCBI Taxonomy" id="4236"/>
    <lineage>
        <taxon>Eukaryota</taxon>
        <taxon>Viridiplantae</taxon>
        <taxon>Streptophyta</taxon>
        <taxon>Embryophyta</taxon>
        <taxon>Tracheophyta</taxon>
        <taxon>Spermatophyta</taxon>
        <taxon>Magnoliopsida</taxon>
        <taxon>eudicotyledons</taxon>
        <taxon>Gunneridae</taxon>
        <taxon>Pentapetalae</taxon>
        <taxon>asterids</taxon>
        <taxon>campanulids</taxon>
        <taxon>Asterales</taxon>
        <taxon>Asteraceae</taxon>
        <taxon>Cichorioideae</taxon>
        <taxon>Cichorieae</taxon>
        <taxon>Lactucinae</taxon>
        <taxon>Lactuca</taxon>
    </lineage>
</organism>
<accession>A0A9R1V9F4</accession>
<evidence type="ECO:0000313" key="7">
    <source>
        <dbReference type="Proteomes" id="UP000235145"/>
    </source>
</evidence>
<sequence length="406" mass="45524">MADRFYPNEMPEFIKEEEPPPPETTTNPLTKTLSLPYNLFSDQLKRAAFDLKDTIVLETWGNTGKRLKDYTLYTGALGTAFMVFKAYKVTHTKKDLDLCKDILKACDSASVGSSRVTFICGQAGVSALGVVVAKQSNDDHLFNHYLTRFKEIKLPKDLPNELLYGRAGYLWACLFINKNLGENIISSTHMREIKDEIIKAGRNMSTSECPLMYEWYGKRYWGAAHGLAGIMNVLMDMELTEDELKDVKGTLIYMINNRFSSGNYRSSESSNSDHLIHWCHGAPGMVLTLTKAATVFGSDEFLKAAIDAGEVVWKRGLLKKVGICHGISGNAYVFLSLYRLTGDIKFLYRAKAFATFLYHKSQTLITQGSMHGGDRPFSLFEGIGGTAYLFLDMVDPSMARFPAYEI</sequence>
<dbReference type="Proteomes" id="UP000235145">
    <property type="component" value="Unassembled WGS sequence"/>
</dbReference>
<evidence type="ECO:0000313" key="6">
    <source>
        <dbReference type="EMBL" id="KAJ0202837.1"/>
    </source>
</evidence>
<gene>
    <name evidence="6" type="ORF">LSAT_V11C500231390</name>
</gene>